<evidence type="ECO:0000256" key="1">
    <source>
        <dbReference type="ARBA" id="ARBA00010634"/>
    </source>
</evidence>
<gene>
    <name evidence="6" type="ORF">DET51_108156</name>
    <name evidence="7" type="ORF">DET61_103198</name>
    <name evidence="5" type="ORF">DET64_108157</name>
    <name evidence="4" type="ORF">F6453_0614</name>
</gene>
<proteinExistence type="inferred from homology"/>
<evidence type="ECO:0000313" key="10">
    <source>
        <dbReference type="Proteomes" id="UP000253647"/>
    </source>
</evidence>
<dbReference type="PRINTS" id="PR01805">
    <property type="entry name" value="VACJLIPOPROT"/>
</dbReference>
<dbReference type="Proteomes" id="UP000252795">
    <property type="component" value="Unassembled WGS sequence"/>
</dbReference>
<keyword evidence="6" id="KW-0449">Lipoprotein</keyword>
<evidence type="ECO:0000313" key="4">
    <source>
        <dbReference type="EMBL" id="KAE8546934.1"/>
    </source>
</evidence>
<feature type="signal peptide" evidence="3">
    <location>
        <begin position="1"/>
        <end position="29"/>
    </location>
</feature>
<dbReference type="RefSeq" id="WP_022991148.1">
    <property type="nucleotide sequence ID" value="NZ_JAEMWY010000001.1"/>
</dbReference>
<evidence type="ECO:0000256" key="3">
    <source>
        <dbReference type="SAM" id="SignalP"/>
    </source>
</evidence>
<reference evidence="8 10" key="1">
    <citation type="submission" date="2018-07" db="EMBL/GenBank/DDBJ databases">
        <title>Freshwater and sediment microbial communities from various areas in North America, analyzing microbe dynamics in response to fracking.</title>
        <authorList>
            <person name="Lamendella R."/>
        </authorList>
    </citation>
    <scope>NUCLEOTIDE SEQUENCE [LARGE SCALE GENOMIC DNA]</scope>
    <source>
        <strain evidence="7 10">105B</strain>
        <strain evidence="6 8">114E</strain>
        <strain evidence="5 9">114E_o</strain>
    </source>
</reference>
<dbReference type="Proteomes" id="UP000253065">
    <property type="component" value="Unassembled WGS sequence"/>
</dbReference>
<dbReference type="EMBL" id="QPJB01000008">
    <property type="protein sequence ID" value="RCW32930.1"/>
    <property type="molecule type" value="Genomic_DNA"/>
</dbReference>
<dbReference type="EMBL" id="WBMP01000002">
    <property type="protein sequence ID" value="KAE8546934.1"/>
    <property type="molecule type" value="Genomic_DNA"/>
</dbReference>
<name>A0A350RT69_MARNT</name>
<dbReference type="Pfam" id="PF04333">
    <property type="entry name" value="MlaA"/>
    <property type="match status" value="1"/>
</dbReference>
<dbReference type="GO" id="GO:0016020">
    <property type="term" value="C:membrane"/>
    <property type="evidence" value="ECO:0007669"/>
    <property type="project" value="InterPro"/>
</dbReference>
<evidence type="ECO:0000313" key="8">
    <source>
        <dbReference type="Proteomes" id="UP000252795"/>
    </source>
</evidence>
<dbReference type="AlphaFoldDB" id="A0A350RT69"/>
<dbReference type="Proteomes" id="UP000469950">
    <property type="component" value="Unassembled WGS sequence"/>
</dbReference>
<comment type="caution">
    <text evidence="6">The sequence shown here is derived from an EMBL/GenBank/DDBJ whole genome shotgun (WGS) entry which is preliminary data.</text>
</comment>
<dbReference type="InterPro" id="IPR007428">
    <property type="entry name" value="MlaA"/>
</dbReference>
<keyword evidence="2 3" id="KW-0732">Signal</keyword>
<dbReference type="GO" id="GO:0120010">
    <property type="term" value="P:intermembrane phospholipid transfer"/>
    <property type="evidence" value="ECO:0007669"/>
    <property type="project" value="TreeGrafter"/>
</dbReference>
<sequence>MKERKSRRWSSWMVIAVFPALAVFNPATAQNLQEPPGEQTMPVETGDPYENWNRKVFAFNDAIDRWFLRPVAKGYRTVTPDLVDRGITNFFNNLTEIRNFTNSLLQLKGESAVVAVGRFTYNTVFGLGGFFDVANAFELPERPEDFGQTLATWGVDSGPYLMLPLLGPSTPRYFTGMAADGFMLPSAWDSVENPEWYYLRMLQIVDKRADLIPAENFISGDRYTFMRNAFLQRREFLINDGKITEDPFASDDDDLMLDDF</sequence>
<dbReference type="EMBL" id="QNSA01000008">
    <property type="protein sequence ID" value="RBP71912.1"/>
    <property type="molecule type" value="Genomic_DNA"/>
</dbReference>
<evidence type="ECO:0000313" key="9">
    <source>
        <dbReference type="Proteomes" id="UP000253065"/>
    </source>
</evidence>
<feature type="chain" id="PRO_5044584832" evidence="3">
    <location>
        <begin position="30"/>
        <end position="260"/>
    </location>
</feature>
<evidence type="ECO:0000313" key="7">
    <source>
        <dbReference type="EMBL" id="RCW72237.1"/>
    </source>
</evidence>
<accession>A0A350RT69</accession>
<dbReference type="PANTHER" id="PTHR30035:SF3">
    <property type="entry name" value="INTERMEMBRANE PHOSPHOLIPID TRANSPORT SYSTEM LIPOPROTEIN MLAA"/>
    <property type="match status" value="1"/>
</dbReference>
<evidence type="ECO:0000313" key="11">
    <source>
        <dbReference type="Proteomes" id="UP000469950"/>
    </source>
</evidence>
<evidence type="ECO:0000313" key="6">
    <source>
        <dbReference type="EMBL" id="RCW32930.1"/>
    </source>
</evidence>
<dbReference type="PANTHER" id="PTHR30035">
    <property type="entry name" value="LIPOPROTEIN VACJ-RELATED"/>
    <property type="match status" value="1"/>
</dbReference>
<organism evidence="6 8">
    <name type="scientific">Marinobacter nauticus</name>
    <name type="common">Marinobacter hydrocarbonoclasticus</name>
    <name type="synonym">Marinobacter aquaeolei</name>
    <dbReference type="NCBI Taxonomy" id="2743"/>
    <lineage>
        <taxon>Bacteria</taxon>
        <taxon>Pseudomonadati</taxon>
        <taxon>Pseudomonadota</taxon>
        <taxon>Gammaproteobacteria</taxon>
        <taxon>Pseudomonadales</taxon>
        <taxon>Marinobacteraceae</taxon>
        <taxon>Marinobacter</taxon>
    </lineage>
</organism>
<dbReference type="Proteomes" id="UP000253647">
    <property type="component" value="Unassembled WGS sequence"/>
</dbReference>
<keyword evidence="9" id="KW-1185">Reference proteome</keyword>
<reference evidence="4 11" key="2">
    <citation type="submission" date="2019-10" db="EMBL/GenBank/DDBJ databases">
        <title>Draft genome sequence of Marinobacter hydrocarbonoclasticus NCT7M from the microbiome of the marine copepod.</title>
        <authorList>
            <person name="Nuttall R."/>
            <person name="Sharma G."/>
            <person name="Moisander P."/>
        </authorList>
    </citation>
    <scope>NUCLEOTIDE SEQUENCE [LARGE SCALE GENOMIC DNA]</scope>
    <source>
        <strain evidence="4 11">NCT7M</strain>
    </source>
</reference>
<dbReference type="EMBL" id="QPJI01000003">
    <property type="protein sequence ID" value="RCW72237.1"/>
    <property type="molecule type" value="Genomic_DNA"/>
</dbReference>
<evidence type="ECO:0000313" key="5">
    <source>
        <dbReference type="EMBL" id="RBP71912.1"/>
    </source>
</evidence>
<protein>
    <submittedName>
        <fullName evidence="4 6">Phospholipid-binding lipoprotein MlaA</fullName>
    </submittedName>
</protein>
<comment type="similarity">
    <text evidence="1">Belongs to the MlaA family.</text>
</comment>
<evidence type="ECO:0000256" key="2">
    <source>
        <dbReference type="ARBA" id="ARBA00022729"/>
    </source>
</evidence>